<dbReference type="InterPro" id="IPR018060">
    <property type="entry name" value="HTH_AraC"/>
</dbReference>
<organism evidence="6 7">
    <name type="scientific">Cohnella hongkongensis</name>
    <dbReference type="NCBI Taxonomy" id="178337"/>
    <lineage>
        <taxon>Bacteria</taxon>
        <taxon>Bacillati</taxon>
        <taxon>Bacillota</taxon>
        <taxon>Bacilli</taxon>
        <taxon>Bacillales</taxon>
        <taxon>Paenibacillaceae</taxon>
        <taxon>Cohnella</taxon>
    </lineage>
</organism>
<proteinExistence type="predicted"/>
<evidence type="ECO:0000256" key="3">
    <source>
        <dbReference type="ARBA" id="ARBA00023163"/>
    </source>
</evidence>
<keyword evidence="1" id="KW-0805">Transcription regulation</keyword>
<evidence type="ECO:0000259" key="5">
    <source>
        <dbReference type="PROSITE" id="PS01124"/>
    </source>
</evidence>
<accession>A0ABV9FAR9</accession>
<evidence type="ECO:0000313" key="7">
    <source>
        <dbReference type="Proteomes" id="UP001596028"/>
    </source>
</evidence>
<feature type="region of interest" description="Disordered" evidence="4">
    <location>
        <begin position="1"/>
        <end position="45"/>
    </location>
</feature>
<dbReference type="PROSITE" id="PS00041">
    <property type="entry name" value="HTH_ARAC_FAMILY_1"/>
    <property type="match status" value="1"/>
</dbReference>
<comment type="caution">
    <text evidence="6">The sequence shown here is derived from an EMBL/GenBank/DDBJ whole genome shotgun (WGS) entry which is preliminary data.</text>
</comment>
<dbReference type="SMART" id="SM00342">
    <property type="entry name" value="HTH_ARAC"/>
    <property type="match status" value="1"/>
</dbReference>
<feature type="domain" description="HTH araC/xylS-type" evidence="5">
    <location>
        <begin position="52"/>
        <end position="151"/>
    </location>
</feature>
<dbReference type="EMBL" id="JBHSEP010000004">
    <property type="protein sequence ID" value="MFC4598133.1"/>
    <property type="molecule type" value="Genomic_DNA"/>
</dbReference>
<protein>
    <submittedName>
        <fullName evidence="6">Helix-turn-helix domain-containing protein</fullName>
    </submittedName>
</protein>
<dbReference type="InterPro" id="IPR009057">
    <property type="entry name" value="Homeodomain-like_sf"/>
</dbReference>
<name>A0ABV9FAR9_9BACL</name>
<dbReference type="Pfam" id="PF12833">
    <property type="entry name" value="HTH_18"/>
    <property type="match status" value="1"/>
</dbReference>
<dbReference type="PROSITE" id="PS01124">
    <property type="entry name" value="HTH_ARAC_FAMILY_2"/>
    <property type="match status" value="1"/>
</dbReference>
<dbReference type="Proteomes" id="UP001596028">
    <property type="component" value="Unassembled WGS sequence"/>
</dbReference>
<sequence>MEVKNSAALATRESRRPPVARRIQPRCHPGNAGRSGGACRRAQAEPQSGLIQKVRRYIESQYEDSSLSLIGLAENFGVSEAYMSRAFKLQTGENFNEFVEKLRLGKARTLLEETELPVNRIGAKVGYNSANTFARAFKRRFGVSASEYREKHRRET</sequence>
<reference evidence="7" key="1">
    <citation type="journal article" date="2019" name="Int. J. Syst. Evol. Microbiol.">
        <title>The Global Catalogue of Microorganisms (GCM) 10K type strain sequencing project: providing services to taxonomists for standard genome sequencing and annotation.</title>
        <authorList>
            <consortium name="The Broad Institute Genomics Platform"/>
            <consortium name="The Broad Institute Genome Sequencing Center for Infectious Disease"/>
            <person name="Wu L."/>
            <person name="Ma J."/>
        </authorList>
    </citation>
    <scope>NUCLEOTIDE SEQUENCE [LARGE SCALE GENOMIC DNA]</scope>
    <source>
        <strain evidence="7">CCUG 49571</strain>
    </source>
</reference>
<evidence type="ECO:0000313" key="6">
    <source>
        <dbReference type="EMBL" id="MFC4598133.1"/>
    </source>
</evidence>
<keyword evidence="2" id="KW-0238">DNA-binding</keyword>
<dbReference type="PANTHER" id="PTHR43280">
    <property type="entry name" value="ARAC-FAMILY TRANSCRIPTIONAL REGULATOR"/>
    <property type="match status" value="1"/>
</dbReference>
<dbReference type="PRINTS" id="PR00032">
    <property type="entry name" value="HTHARAC"/>
</dbReference>
<evidence type="ECO:0000256" key="4">
    <source>
        <dbReference type="SAM" id="MobiDB-lite"/>
    </source>
</evidence>
<evidence type="ECO:0000256" key="1">
    <source>
        <dbReference type="ARBA" id="ARBA00023015"/>
    </source>
</evidence>
<keyword evidence="3" id="KW-0804">Transcription</keyword>
<dbReference type="PANTHER" id="PTHR43280:SF2">
    <property type="entry name" value="HTH-TYPE TRANSCRIPTIONAL REGULATOR EXSA"/>
    <property type="match status" value="1"/>
</dbReference>
<dbReference type="Gene3D" id="1.10.10.60">
    <property type="entry name" value="Homeodomain-like"/>
    <property type="match status" value="2"/>
</dbReference>
<dbReference type="InterPro" id="IPR020449">
    <property type="entry name" value="Tscrpt_reg_AraC-type_HTH"/>
</dbReference>
<gene>
    <name evidence="6" type="ORF">ACFO3S_07750</name>
</gene>
<dbReference type="RefSeq" id="WP_378094075.1">
    <property type="nucleotide sequence ID" value="NZ_JBHSEP010000004.1"/>
</dbReference>
<dbReference type="SUPFAM" id="SSF46689">
    <property type="entry name" value="Homeodomain-like"/>
    <property type="match status" value="2"/>
</dbReference>
<evidence type="ECO:0000256" key="2">
    <source>
        <dbReference type="ARBA" id="ARBA00023125"/>
    </source>
</evidence>
<dbReference type="InterPro" id="IPR018062">
    <property type="entry name" value="HTH_AraC-typ_CS"/>
</dbReference>
<keyword evidence="7" id="KW-1185">Reference proteome</keyword>